<reference evidence="3 4" key="1">
    <citation type="submission" date="2015-12" db="EMBL/GenBank/DDBJ databases">
        <title>The genome of Folsomia candida.</title>
        <authorList>
            <person name="Faddeeva A."/>
            <person name="Derks M.F."/>
            <person name="Anvar Y."/>
            <person name="Smit S."/>
            <person name="Van Straalen N."/>
            <person name="Roelofs D."/>
        </authorList>
    </citation>
    <scope>NUCLEOTIDE SEQUENCE [LARGE SCALE GENOMIC DNA]</scope>
    <source>
        <strain evidence="3 4">VU population</strain>
        <tissue evidence="3">Whole body</tissue>
    </source>
</reference>
<evidence type="ECO:0000256" key="1">
    <source>
        <dbReference type="SAM" id="MobiDB-lite"/>
    </source>
</evidence>
<feature type="chain" id="PRO_5012556303" evidence="2">
    <location>
        <begin position="26"/>
        <end position="378"/>
    </location>
</feature>
<evidence type="ECO:0000313" key="3">
    <source>
        <dbReference type="EMBL" id="OXA49020.1"/>
    </source>
</evidence>
<evidence type="ECO:0000313" key="4">
    <source>
        <dbReference type="Proteomes" id="UP000198287"/>
    </source>
</evidence>
<keyword evidence="2" id="KW-0732">Signal</keyword>
<dbReference type="Proteomes" id="UP000198287">
    <property type="component" value="Unassembled WGS sequence"/>
</dbReference>
<dbReference type="AlphaFoldDB" id="A0A226DVC7"/>
<comment type="caution">
    <text evidence="3">The sequence shown here is derived from an EMBL/GenBank/DDBJ whole genome shotgun (WGS) entry which is preliminary data.</text>
</comment>
<accession>A0A226DVC7</accession>
<name>A0A226DVC7_FOLCA</name>
<feature type="signal peptide" evidence="2">
    <location>
        <begin position="1"/>
        <end position="25"/>
    </location>
</feature>
<protein>
    <submittedName>
        <fullName evidence="3">Uncharacterized protein</fullName>
    </submittedName>
</protein>
<dbReference type="EMBL" id="LNIX01000011">
    <property type="protein sequence ID" value="OXA49020.1"/>
    <property type="molecule type" value="Genomic_DNA"/>
</dbReference>
<feature type="non-terminal residue" evidence="3">
    <location>
        <position position="1"/>
    </location>
</feature>
<organism evidence="3 4">
    <name type="scientific">Folsomia candida</name>
    <name type="common">Springtail</name>
    <dbReference type="NCBI Taxonomy" id="158441"/>
    <lineage>
        <taxon>Eukaryota</taxon>
        <taxon>Metazoa</taxon>
        <taxon>Ecdysozoa</taxon>
        <taxon>Arthropoda</taxon>
        <taxon>Hexapoda</taxon>
        <taxon>Collembola</taxon>
        <taxon>Entomobryomorpha</taxon>
        <taxon>Isotomoidea</taxon>
        <taxon>Isotomidae</taxon>
        <taxon>Proisotominae</taxon>
        <taxon>Folsomia</taxon>
    </lineage>
</organism>
<keyword evidence="4" id="KW-1185">Reference proteome</keyword>
<feature type="region of interest" description="Disordered" evidence="1">
    <location>
        <begin position="340"/>
        <end position="378"/>
    </location>
</feature>
<evidence type="ECO:0000256" key="2">
    <source>
        <dbReference type="SAM" id="SignalP"/>
    </source>
</evidence>
<proteinExistence type="predicted"/>
<gene>
    <name evidence="3" type="ORF">Fcan01_16604</name>
</gene>
<sequence length="378" mass="44038">HQIHAKMHNFVFWLITVSKINKSLCDLPCFQEVVTAKPHQAESIRIITLFLTKYPTLFWYGDFTKVKEKYDLDLIGKLHRNSNPSNIFYYVNVPWNETFSSIQTSRDALNQRNSVFVLLFTNLELWKTTETKLTNILLKEDEEPENLRITTTLLINQGIDPNLDSEYLTSWQTYSVIMKKHVYPLKNIEIALPLDFSSFLEGQELFKTINAHNERDPIRNKAFYDDLFGIMNTVKLPCFKMGDVEKYVNHCRFLSVLTVIVIDHLNFSKINVLPSVEFDELSETNMLSSQAKYVSFDVMRDEDINFIFQVNADLSYYSIERRTYIYCVENIAWFLGDGDKSARDRSARDKCVPTKVPSDKSAHNKSARDKCAPRQECP</sequence>